<evidence type="ECO:0000256" key="8">
    <source>
        <dbReference type="ARBA" id="ARBA00023170"/>
    </source>
</evidence>
<dbReference type="SUPFAM" id="SSF81321">
    <property type="entry name" value="Family A G protein-coupled receptor-like"/>
    <property type="match status" value="1"/>
</dbReference>
<reference evidence="13" key="1">
    <citation type="submission" date="2025-08" db="UniProtKB">
        <authorList>
            <consortium name="RefSeq"/>
        </authorList>
    </citation>
    <scope>IDENTIFICATION</scope>
    <source>
        <tissue evidence="13">Blood</tissue>
    </source>
</reference>
<evidence type="ECO:0000256" key="9">
    <source>
        <dbReference type="ARBA" id="ARBA00023224"/>
    </source>
</evidence>
<sequence>MGNVTAVTEFVLVGFPNSYEVEIIFFVVFLLAYVVTVLGNALIIVLVYTDCHLHSPMYCFLSNLAFIDISVTSSVVPKMLANIMSEKKTISFAGCFSQSYFFFLLATTGFILFAITSYDQYVAICNPLRYPTIMTERVCSQLVLGAWMGGFIWILPSVVLKVRLPYCGPNVIDHYFCDSAPLLHLACTDVQLIELIDFVLSLFLLLSSLALTVVSYAWIILTVFQIPSAQGRQKTFATCASHFTAVSLGFGLSIFLYVRPSQMNSVHLNQSLSVLSSLMTPLLNPFIFSLRNQQMKEAWKNALHNCLGMAKEARKP</sequence>
<keyword evidence="4" id="KW-0552">Olfaction</keyword>
<evidence type="ECO:0000256" key="4">
    <source>
        <dbReference type="ARBA" id="ARBA00022725"/>
    </source>
</evidence>
<dbReference type="CDD" id="cd15912">
    <property type="entry name" value="7tmA_OR6C-like"/>
    <property type="match status" value="1"/>
</dbReference>
<keyword evidence="4" id="KW-0716">Sensory transduction</keyword>
<keyword evidence="12" id="KW-1185">Reference proteome</keyword>
<dbReference type="Gene3D" id="1.20.1070.10">
    <property type="entry name" value="Rhodopsin 7-helix transmembrane proteins"/>
    <property type="match status" value="1"/>
</dbReference>
<evidence type="ECO:0000256" key="5">
    <source>
        <dbReference type="ARBA" id="ARBA00022989"/>
    </source>
</evidence>
<dbReference type="PROSITE" id="PS50262">
    <property type="entry name" value="G_PROTEIN_RECEP_F1_2"/>
    <property type="match status" value="1"/>
</dbReference>
<evidence type="ECO:0000256" key="3">
    <source>
        <dbReference type="ARBA" id="ARBA00022692"/>
    </source>
</evidence>
<evidence type="ECO:0000259" key="11">
    <source>
        <dbReference type="PROSITE" id="PS50262"/>
    </source>
</evidence>
<feature type="transmembrane region" description="Helical" evidence="10">
    <location>
        <begin position="23"/>
        <end position="48"/>
    </location>
</feature>
<dbReference type="Pfam" id="PF13853">
    <property type="entry name" value="7tm_4"/>
    <property type="match status" value="1"/>
</dbReference>
<proteinExistence type="predicted"/>
<organism evidence="12 13">
    <name type="scientific">Apteryx mantelli</name>
    <name type="common">North Island brown kiwi</name>
    <dbReference type="NCBI Taxonomy" id="2696672"/>
    <lineage>
        <taxon>Eukaryota</taxon>
        <taxon>Metazoa</taxon>
        <taxon>Chordata</taxon>
        <taxon>Craniata</taxon>
        <taxon>Vertebrata</taxon>
        <taxon>Euteleostomi</taxon>
        <taxon>Archelosauria</taxon>
        <taxon>Archosauria</taxon>
        <taxon>Dinosauria</taxon>
        <taxon>Saurischia</taxon>
        <taxon>Theropoda</taxon>
        <taxon>Coelurosauria</taxon>
        <taxon>Aves</taxon>
        <taxon>Palaeognathae</taxon>
        <taxon>Apterygiformes</taxon>
        <taxon>Apterygidae</taxon>
        <taxon>Apteryx</taxon>
    </lineage>
</organism>
<feature type="domain" description="G-protein coupled receptors family 1 profile" evidence="11">
    <location>
        <begin position="39"/>
        <end position="288"/>
    </location>
</feature>
<feature type="transmembrane region" description="Helical" evidence="10">
    <location>
        <begin position="198"/>
        <end position="224"/>
    </location>
</feature>
<feature type="transmembrane region" description="Helical" evidence="10">
    <location>
        <begin position="236"/>
        <end position="258"/>
    </location>
</feature>
<protein>
    <submittedName>
        <fullName evidence="13">Olfactory receptor 6M1-like</fullName>
    </submittedName>
</protein>
<keyword evidence="7 10" id="KW-0472">Membrane</keyword>
<dbReference type="PANTHER" id="PTHR26454:SF155">
    <property type="entry name" value="G-PROTEIN COUPLED RECEPTORS FAMILY 1 PROFILE DOMAIN-CONTAINING PROTEIN"/>
    <property type="match status" value="1"/>
</dbReference>
<keyword evidence="9" id="KW-0807">Transducer</keyword>
<feature type="transmembrane region" description="Helical" evidence="10">
    <location>
        <begin position="138"/>
        <end position="156"/>
    </location>
</feature>
<keyword evidence="8" id="KW-0675">Receptor</keyword>
<feature type="transmembrane region" description="Helical" evidence="10">
    <location>
        <begin position="270"/>
        <end position="290"/>
    </location>
</feature>
<name>A0ABM4FMG5_9AVES</name>
<dbReference type="Proteomes" id="UP001652627">
    <property type="component" value="Chromosome 23"/>
</dbReference>
<evidence type="ECO:0000256" key="6">
    <source>
        <dbReference type="ARBA" id="ARBA00023040"/>
    </source>
</evidence>
<evidence type="ECO:0000313" key="13">
    <source>
        <dbReference type="RefSeq" id="XP_067166141.1"/>
    </source>
</evidence>
<evidence type="ECO:0000256" key="7">
    <source>
        <dbReference type="ARBA" id="ARBA00023136"/>
    </source>
</evidence>
<keyword evidence="2" id="KW-1003">Cell membrane</keyword>
<evidence type="ECO:0000256" key="10">
    <source>
        <dbReference type="SAM" id="Phobius"/>
    </source>
</evidence>
<dbReference type="InterPro" id="IPR000725">
    <property type="entry name" value="Olfact_rcpt"/>
</dbReference>
<dbReference type="InterPro" id="IPR000276">
    <property type="entry name" value="GPCR_Rhodpsn"/>
</dbReference>
<dbReference type="InterPro" id="IPR017452">
    <property type="entry name" value="GPCR_Rhodpsn_7TM"/>
</dbReference>
<evidence type="ECO:0000256" key="1">
    <source>
        <dbReference type="ARBA" id="ARBA00004651"/>
    </source>
</evidence>
<feature type="transmembrane region" description="Helical" evidence="10">
    <location>
        <begin position="100"/>
        <end position="118"/>
    </location>
</feature>
<keyword evidence="3 10" id="KW-0812">Transmembrane</keyword>
<dbReference type="RefSeq" id="XP_067166141.1">
    <property type="nucleotide sequence ID" value="XM_067310040.1"/>
</dbReference>
<keyword evidence="5 10" id="KW-1133">Transmembrane helix</keyword>
<gene>
    <name evidence="13" type="primary">LOC136994001</name>
</gene>
<evidence type="ECO:0000313" key="12">
    <source>
        <dbReference type="Proteomes" id="UP001652627"/>
    </source>
</evidence>
<feature type="transmembrane region" description="Helical" evidence="10">
    <location>
        <begin position="60"/>
        <end position="80"/>
    </location>
</feature>
<dbReference type="GeneID" id="136994001"/>
<dbReference type="InterPro" id="IPR047132">
    <property type="entry name" value="Olfact_rcpt_6C-like"/>
</dbReference>
<dbReference type="PANTHER" id="PTHR26454">
    <property type="entry name" value="OLFACTORY RECEPTOR"/>
    <property type="match status" value="1"/>
</dbReference>
<dbReference type="PRINTS" id="PR00237">
    <property type="entry name" value="GPCRRHODOPSN"/>
</dbReference>
<evidence type="ECO:0000256" key="2">
    <source>
        <dbReference type="ARBA" id="ARBA00022475"/>
    </source>
</evidence>
<dbReference type="PRINTS" id="PR00245">
    <property type="entry name" value="OLFACTORYR"/>
</dbReference>
<keyword evidence="6" id="KW-0297">G-protein coupled receptor</keyword>
<comment type="subcellular location">
    <subcellularLocation>
        <location evidence="1">Cell membrane</location>
        <topology evidence="1">Multi-pass membrane protein</topology>
    </subcellularLocation>
</comment>
<accession>A0ABM4FMG5</accession>